<dbReference type="InterPro" id="IPR013783">
    <property type="entry name" value="Ig-like_fold"/>
</dbReference>
<dbReference type="RefSeq" id="YP_009323169.1">
    <property type="nucleotide sequence ID" value="NC_031927.1"/>
</dbReference>
<dbReference type="GeneID" id="30308290"/>
<evidence type="ECO:0000313" key="2">
    <source>
        <dbReference type="Proteomes" id="UP000203902"/>
    </source>
</evidence>
<gene>
    <name evidence="1" type="ORF">C490910_236</name>
</gene>
<evidence type="ECO:0000313" key="1">
    <source>
        <dbReference type="EMBL" id="AOV62160.1"/>
    </source>
</evidence>
<dbReference type="KEGG" id="vg:30308290"/>
<dbReference type="Proteomes" id="UP000203902">
    <property type="component" value="Segment"/>
</dbReference>
<dbReference type="Gene3D" id="2.60.40.10">
    <property type="entry name" value="Immunoglobulins"/>
    <property type="match status" value="1"/>
</dbReference>
<reference evidence="1 2" key="1">
    <citation type="journal article" date="2016" name="Virology">
        <title>The genomic content and context of auxiliary metabolic genes in marine cyanomyoviruses.</title>
        <authorList>
            <person name="Crummett L.T."/>
            <person name="Puxty R.J."/>
            <person name="Weihe C."/>
            <person name="Marston M.F."/>
            <person name="Martiny J.B."/>
        </authorList>
    </citation>
    <scope>NUCLEOTIDE SEQUENCE [LARGE SCALE GENOMIC DNA]</scope>
    <source>
        <strain evidence="1">0910CC49</strain>
    </source>
</reference>
<organism evidence="1 2">
    <name type="scientific">Synechococcus phage S-CAM7</name>
    <dbReference type="NCBI Taxonomy" id="1883368"/>
    <lineage>
        <taxon>Viruses</taxon>
        <taxon>Duplodnaviria</taxon>
        <taxon>Heunggongvirae</taxon>
        <taxon>Uroviricota</taxon>
        <taxon>Caudoviricetes</taxon>
        <taxon>Pantevenvirales</taxon>
        <taxon>Kyanoviridae</taxon>
        <taxon>Mazuvirus</taxon>
        <taxon>Mazuvirus scam7</taxon>
    </lineage>
</organism>
<protein>
    <submittedName>
        <fullName evidence="1">Uncharacterized protein</fullName>
    </submittedName>
</protein>
<accession>A0A1D8KU13</accession>
<keyword evidence="2" id="KW-1185">Reference proteome</keyword>
<sequence>MILFTGRASDGTTSANGANRINGISVQYNTDDADYVDVIDDSLTTSNNHTTFDVYKVHYSEWLDVDGNSFGSAENVVQYIEQQITASQDRIAFTQATAHTLTGIPETVSASVGVAFTYNANYYNGVSYFWDEASFPSGVEVSRYDRRRISGIVTQTGSYTINFQVANHNGTVPTSVIVDVT</sequence>
<dbReference type="EMBL" id="KU686212">
    <property type="protein sequence ID" value="AOV62160.1"/>
    <property type="molecule type" value="Genomic_DNA"/>
</dbReference>
<name>A0A1D8KU13_9CAUD</name>
<proteinExistence type="predicted"/>